<name>A0A239N5F4_9NOCA</name>
<dbReference type="EMBL" id="FZOW01000029">
    <property type="protein sequence ID" value="SNT49703.1"/>
    <property type="molecule type" value="Genomic_DNA"/>
</dbReference>
<evidence type="ECO:0000259" key="2">
    <source>
        <dbReference type="Pfam" id="PF08327"/>
    </source>
</evidence>
<dbReference type="Pfam" id="PF08327">
    <property type="entry name" value="AHSA1"/>
    <property type="match status" value="1"/>
</dbReference>
<dbReference type="AlphaFoldDB" id="A0A239N5F4"/>
<accession>A0A239N5F4</accession>
<evidence type="ECO:0000313" key="3">
    <source>
        <dbReference type="EMBL" id="SNT49703.1"/>
    </source>
</evidence>
<reference evidence="4" key="1">
    <citation type="submission" date="2017-06" db="EMBL/GenBank/DDBJ databases">
        <authorList>
            <person name="Varghese N."/>
            <person name="Submissions S."/>
        </authorList>
    </citation>
    <scope>NUCLEOTIDE SEQUENCE [LARGE SCALE GENOMIC DNA]</scope>
    <source>
        <strain evidence="4">JCM 23211</strain>
    </source>
</reference>
<protein>
    <submittedName>
        <fullName evidence="3">Uncharacterized conserved protein YndB, AHSA1/START domain</fullName>
    </submittedName>
</protein>
<dbReference type="CDD" id="cd07814">
    <property type="entry name" value="SRPBCC_CalC_Aha1-like"/>
    <property type="match status" value="1"/>
</dbReference>
<gene>
    <name evidence="3" type="ORF">SAMN05421642_12926</name>
</gene>
<dbReference type="RefSeq" id="WP_089252417.1">
    <property type="nucleotide sequence ID" value="NZ_FZOW01000029.1"/>
</dbReference>
<dbReference type="SUPFAM" id="SSF55961">
    <property type="entry name" value="Bet v1-like"/>
    <property type="match status" value="1"/>
</dbReference>
<evidence type="ECO:0000256" key="1">
    <source>
        <dbReference type="ARBA" id="ARBA00006817"/>
    </source>
</evidence>
<proteinExistence type="inferred from homology"/>
<keyword evidence="4" id="KW-1185">Reference proteome</keyword>
<dbReference type="InterPro" id="IPR013538">
    <property type="entry name" value="ASHA1/2-like_C"/>
</dbReference>
<organism evidence="3 4">
    <name type="scientific">Rhodococcoides kyotonense</name>
    <dbReference type="NCBI Taxonomy" id="398843"/>
    <lineage>
        <taxon>Bacteria</taxon>
        <taxon>Bacillati</taxon>
        <taxon>Actinomycetota</taxon>
        <taxon>Actinomycetes</taxon>
        <taxon>Mycobacteriales</taxon>
        <taxon>Nocardiaceae</taxon>
        <taxon>Rhodococcoides</taxon>
    </lineage>
</organism>
<dbReference type="InterPro" id="IPR023393">
    <property type="entry name" value="START-like_dom_sf"/>
</dbReference>
<evidence type="ECO:0000313" key="4">
    <source>
        <dbReference type="Proteomes" id="UP000198327"/>
    </source>
</evidence>
<dbReference type="Proteomes" id="UP000198327">
    <property type="component" value="Unassembled WGS sequence"/>
</dbReference>
<comment type="similarity">
    <text evidence="1">Belongs to the AHA1 family.</text>
</comment>
<feature type="domain" description="Activator of Hsp90 ATPase homologue 1/2-like C-terminal" evidence="2">
    <location>
        <begin position="13"/>
        <end position="116"/>
    </location>
</feature>
<dbReference type="OrthoDB" id="9803476at2"/>
<sequence length="138" mass="15601">MSSTITVDQFVAASPERVWRTITEPELIARWWAPGDISDRVGHRFTLEMPGWGPQPCEVVESTPFTKFVYTFTENWTLTWTLAEEGKGTRLILEHSGFDPNDKRSVDAFTRMGPGWRDKIVPTLADVAASLPYSVGPW</sequence>
<dbReference type="Gene3D" id="3.30.530.20">
    <property type="match status" value="1"/>
</dbReference>